<comment type="caution">
    <text evidence="1">The sequence shown here is derived from an EMBL/GenBank/DDBJ whole genome shotgun (WGS) entry which is preliminary data.</text>
</comment>
<protein>
    <submittedName>
        <fullName evidence="1">Uncharacterized protein</fullName>
    </submittedName>
</protein>
<feature type="non-terminal residue" evidence="1">
    <location>
        <position position="1"/>
    </location>
</feature>
<sequence>KEKPALSNSIIIFAHYYSSLKTSLLFSREKEGRKERKRDSVSSRVFFLFNQDPWKEFRHGFPSTSSAQLEEYGQQQLEAHSLSTIGRLLRLSSPVLGSSTPGCTHRP</sequence>
<dbReference type="EMBL" id="CAMGYJ010000008">
    <property type="protein sequence ID" value="CAI0454105.1"/>
    <property type="molecule type" value="Genomic_DNA"/>
</dbReference>
<name>A0AAV0N692_9ROSI</name>
<proteinExistence type="predicted"/>
<organism evidence="1 2">
    <name type="scientific">Linum tenue</name>
    <dbReference type="NCBI Taxonomy" id="586396"/>
    <lineage>
        <taxon>Eukaryota</taxon>
        <taxon>Viridiplantae</taxon>
        <taxon>Streptophyta</taxon>
        <taxon>Embryophyta</taxon>
        <taxon>Tracheophyta</taxon>
        <taxon>Spermatophyta</taxon>
        <taxon>Magnoliopsida</taxon>
        <taxon>eudicotyledons</taxon>
        <taxon>Gunneridae</taxon>
        <taxon>Pentapetalae</taxon>
        <taxon>rosids</taxon>
        <taxon>fabids</taxon>
        <taxon>Malpighiales</taxon>
        <taxon>Linaceae</taxon>
        <taxon>Linum</taxon>
    </lineage>
</organism>
<dbReference type="AlphaFoldDB" id="A0AAV0N692"/>
<reference evidence="1" key="1">
    <citation type="submission" date="2022-08" db="EMBL/GenBank/DDBJ databases">
        <authorList>
            <person name="Gutierrez-Valencia J."/>
        </authorList>
    </citation>
    <scope>NUCLEOTIDE SEQUENCE</scope>
</reference>
<accession>A0AAV0N692</accession>
<evidence type="ECO:0000313" key="2">
    <source>
        <dbReference type="Proteomes" id="UP001154282"/>
    </source>
</evidence>
<evidence type="ECO:0000313" key="1">
    <source>
        <dbReference type="EMBL" id="CAI0454105.1"/>
    </source>
</evidence>
<gene>
    <name evidence="1" type="ORF">LITE_LOCUS31854</name>
</gene>
<dbReference type="Proteomes" id="UP001154282">
    <property type="component" value="Unassembled WGS sequence"/>
</dbReference>
<keyword evidence="2" id="KW-1185">Reference proteome</keyword>